<keyword evidence="5" id="KW-1185">Reference proteome</keyword>
<dbReference type="InterPro" id="IPR011049">
    <property type="entry name" value="Serralysin-like_metalloprot_C"/>
</dbReference>
<dbReference type="GO" id="GO:0005509">
    <property type="term" value="F:calcium ion binding"/>
    <property type="evidence" value="ECO:0007669"/>
    <property type="project" value="InterPro"/>
</dbReference>
<name>A0A1H2YMY7_9RHOB</name>
<organism evidence="4 5">
    <name type="scientific">Albimonas donghaensis</name>
    <dbReference type="NCBI Taxonomy" id="356660"/>
    <lineage>
        <taxon>Bacteria</taxon>
        <taxon>Pseudomonadati</taxon>
        <taxon>Pseudomonadota</taxon>
        <taxon>Alphaproteobacteria</taxon>
        <taxon>Rhodobacterales</taxon>
        <taxon>Paracoccaceae</taxon>
        <taxon>Albimonas</taxon>
    </lineage>
</organism>
<dbReference type="PANTHER" id="PTHR38340:SF1">
    <property type="entry name" value="S-LAYER PROTEIN"/>
    <property type="match status" value="1"/>
</dbReference>
<dbReference type="AlphaFoldDB" id="A0A1H2YMY7"/>
<dbReference type="InterPro" id="IPR001343">
    <property type="entry name" value="Hemolysn_Ca-bd"/>
</dbReference>
<evidence type="ECO:0000313" key="5">
    <source>
        <dbReference type="Proteomes" id="UP000199118"/>
    </source>
</evidence>
<dbReference type="PROSITE" id="PS00330">
    <property type="entry name" value="HEMOLYSIN_CALCIUM"/>
    <property type="match status" value="7"/>
</dbReference>
<gene>
    <name evidence="4" type="ORF">SAMN05444336_103189</name>
</gene>
<feature type="region of interest" description="Disordered" evidence="3">
    <location>
        <begin position="477"/>
        <end position="513"/>
    </location>
</feature>
<protein>
    <submittedName>
        <fullName evidence="4">Hemolysin-type calcium-binding repeat-containing protein</fullName>
    </submittedName>
</protein>
<dbReference type="EMBL" id="FNMZ01000003">
    <property type="protein sequence ID" value="SDX06546.1"/>
    <property type="molecule type" value="Genomic_DNA"/>
</dbReference>
<dbReference type="OrthoDB" id="9342475at2"/>
<dbReference type="Gene3D" id="2.150.10.10">
    <property type="entry name" value="Serralysin-like metalloprotease, C-terminal"/>
    <property type="match status" value="2"/>
</dbReference>
<keyword evidence="2" id="KW-0964">Secreted</keyword>
<proteinExistence type="predicted"/>
<reference evidence="4 5" key="1">
    <citation type="submission" date="2016-10" db="EMBL/GenBank/DDBJ databases">
        <authorList>
            <person name="de Groot N.N."/>
        </authorList>
    </citation>
    <scope>NUCLEOTIDE SEQUENCE [LARGE SCALE GENOMIC DNA]</scope>
    <source>
        <strain evidence="4 5">DSM 17890</strain>
    </source>
</reference>
<evidence type="ECO:0000256" key="3">
    <source>
        <dbReference type="SAM" id="MobiDB-lite"/>
    </source>
</evidence>
<evidence type="ECO:0000256" key="2">
    <source>
        <dbReference type="ARBA" id="ARBA00022525"/>
    </source>
</evidence>
<dbReference type="STRING" id="356660.SAMN05444336_103189"/>
<feature type="compositionally biased region" description="Acidic residues" evidence="3">
    <location>
        <begin position="489"/>
        <end position="500"/>
    </location>
</feature>
<dbReference type="InterPro" id="IPR050557">
    <property type="entry name" value="RTX_toxin/Mannuronan_C5-epim"/>
</dbReference>
<dbReference type="PANTHER" id="PTHR38340">
    <property type="entry name" value="S-LAYER PROTEIN"/>
    <property type="match status" value="1"/>
</dbReference>
<dbReference type="RefSeq" id="WP_092681423.1">
    <property type="nucleotide sequence ID" value="NZ_FNMZ01000003.1"/>
</dbReference>
<dbReference type="PRINTS" id="PR00313">
    <property type="entry name" value="CABNDNGRPT"/>
</dbReference>
<evidence type="ECO:0000256" key="1">
    <source>
        <dbReference type="ARBA" id="ARBA00004613"/>
    </source>
</evidence>
<dbReference type="GO" id="GO:0005576">
    <property type="term" value="C:extracellular region"/>
    <property type="evidence" value="ECO:0007669"/>
    <property type="project" value="UniProtKB-SubCell"/>
</dbReference>
<evidence type="ECO:0000313" key="4">
    <source>
        <dbReference type="EMBL" id="SDX06546.1"/>
    </source>
</evidence>
<comment type="subcellular location">
    <subcellularLocation>
        <location evidence="1">Secreted</location>
    </subcellularLocation>
</comment>
<dbReference type="Pfam" id="PF00353">
    <property type="entry name" value="HemolysinCabind"/>
    <property type="match status" value="4"/>
</dbReference>
<dbReference type="SUPFAM" id="SSF51120">
    <property type="entry name" value="beta-Roll"/>
    <property type="match status" value="2"/>
</dbReference>
<accession>A0A1H2YMY7</accession>
<dbReference type="InterPro" id="IPR018511">
    <property type="entry name" value="Hemolysin-typ_Ca-bd_CS"/>
</dbReference>
<dbReference type="Proteomes" id="UP000199118">
    <property type="component" value="Unassembled WGS sequence"/>
</dbReference>
<sequence length="798" mass="82891">MSVSQSLSSIEATHGATLGAFGELESLRALVQGTGEDDAEPRSFEEVLTDWSPLLIRVGVYGGAELLLMALDAHIDDLKRDYRAQLREFHNKVGEVAETAEDGELLMLVGGALPGIGPTISRLGLRQAMGRIEVSGEDLEARGISMDQSLSQHIERLERLHTILENLVRVVEVVDAVLTVYGILPAAIEPALEWMGFASDPDVDPLAAMSVSGEIGVADAEAAPVWSDTDLSDNARMEAGFAAFALRFDAETSDYTGIIDAMTQAVAPVQAAIETIIDPAVEGLDAALEFIEDLVEPIDFLEGLEALARPFISAVSTMASPINAFFDFLEDPPRVFGIRVFPAIPRSAIDAILDFLDALNGVVQEAVEFFLGDLLRPIQNAANAILDKLIPIDEFLAPVNAAIAALTSLADVMEGLIPDVPDLGVDDILDRLAAATAPSLEAFAVSDGDLQRNVFFGASEGETVVGLTLAETEAAAGEDGDLAAASAETSEEGVEDESPTDPDPVPGAVLAGGGGDDHLTGTALADFLLGGTGDDTLIGLAGDDAILGGAGDDEITGGLGDDAIDGGLGEDRALFAGSSADYTFETVDGVLYVDGEDGRDSVVGVETLVFANGAFNAGLFAPDTGGAGDDVIVRGAGADRLKGGAGEDELRGGAGRDTLKGGADGDYLNGGRGQDVLKGQAGDDFLFGGPGPDNLFGGGGNDTLDGGPGRDKLVGGLGDDLLIGGKGADLMVFRGRHGTDTIEDFGLGADQMQIRGLRDFADLTITRDGADSVIEWRDLTIIVADLKPREIDEDHFLL</sequence>